<name>A0A0D2E1E5_9EURO</name>
<gene>
    <name evidence="1" type="ORF">PV06_01157</name>
</gene>
<keyword evidence="2" id="KW-1185">Reference proteome</keyword>
<dbReference type="VEuPathDB" id="FungiDB:PV06_01157"/>
<sequence length="135" mass="14852">MSPLALYNSSRLFPLGTVFGPCYVRQEIMIFAHCQPHRCFFDSSFLYFRPLSSSPCSKASISSLSRASSLKLTLPVHHSSRLSALDPSQACKSPTLTSISSGLSLQCQNTVAPHTPQNSRKQSLELSICFREPIS</sequence>
<evidence type="ECO:0000313" key="2">
    <source>
        <dbReference type="Proteomes" id="UP000053342"/>
    </source>
</evidence>
<organism evidence="1 2">
    <name type="scientific">Exophiala oligosperma</name>
    <dbReference type="NCBI Taxonomy" id="215243"/>
    <lineage>
        <taxon>Eukaryota</taxon>
        <taxon>Fungi</taxon>
        <taxon>Dikarya</taxon>
        <taxon>Ascomycota</taxon>
        <taxon>Pezizomycotina</taxon>
        <taxon>Eurotiomycetes</taxon>
        <taxon>Chaetothyriomycetidae</taxon>
        <taxon>Chaetothyriales</taxon>
        <taxon>Herpotrichiellaceae</taxon>
        <taxon>Exophiala</taxon>
    </lineage>
</organism>
<evidence type="ECO:0000313" key="1">
    <source>
        <dbReference type="EMBL" id="KIW48585.1"/>
    </source>
</evidence>
<dbReference type="Proteomes" id="UP000053342">
    <property type="component" value="Unassembled WGS sequence"/>
</dbReference>
<accession>A0A0D2E1E5</accession>
<dbReference type="RefSeq" id="XP_016268801.1">
    <property type="nucleotide sequence ID" value="XM_016401748.1"/>
</dbReference>
<proteinExistence type="predicted"/>
<dbReference type="EMBL" id="KN847332">
    <property type="protein sequence ID" value="KIW48585.1"/>
    <property type="molecule type" value="Genomic_DNA"/>
</dbReference>
<dbReference type="AlphaFoldDB" id="A0A0D2E1E5"/>
<reference evidence="1 2" key="1">
    <citation type="submission" date="2015-01" db="EMBL/GenBank/DDBJ databases">
        <title>The Genome Sequence of Exophiala oligosperma CBS72588.</title>
        <authorList>
            <consortium name="The Broad Institute Genomics Platform"/>
            <person name="Cuomo C."/>
            <person name="de Hoog S."/>
            <person name="Gorbushina A."/>
            <person name="Stielow B."/>
            <person name="Teixiera M."/>
            <person name="Abouelleil A."/>
            <person name="Chapman S.B."/>
            <person name="Priest M."/>
            <person name="Young S.K."/>
            <person name="Wortman J."/>
            <person name="Nusbaum C."/>
            <person name="Birren B."/>
        </authorList>
    </citation>
    <scope>NUCLEOTIDE SEQUENCE [LARGE SCALE GENOMIC DNA]</scope>
    <source>
        <strain evidence="1 2">CBS 72588</strain>
    </source>
</reference>
<dbReference type="HOGENOM" id="CLU_1885775_0_0_1"/>
<dbReference type="GeneID" id="27353231"/>
<protein>
    <submittedName>
        <fullName evidence="1">Uncharacterized protein</fullName>
    </submittedName>
</protein>